<protein>
    <submittedName>
        <fullName evidence="4">Iron-containing alcohol dehydrogenase</fullName>
    </submittedName>
</protein>
<feature type="domain" description="Fe-containing alcohol dehydrogenase-like C-terminal" evidence="3">
    <location>
        <begin position="168"/>
        <end position="367"/>
    </location>
</feature>
<dbReference type="Pfam" id="PF00465">
    <property type="entry name" value="Fe-ADH"/>
    <property type="match status" value="1"/>
</dbReference>
<dbReference type="SUPFAM" id="SSF56796">
    <property type="entry name" value="Dehydroquinate synthase-like"/>
    <property type="match status" value="1"/>
</dbReference>
<dbReference type="CDD" id="cd08180">
    <property type="entry name" value="PDD"/>
    <property type="match status" value="1"/>
</dbReference>
<evidence type="ECO:0000313" key="4">
    <source>
        <dbReference type="EMBL" id="TKI08056.1"/>
    </source>
</evidence>
<keyword evidence="5" id="KW-1185">Reference proteome</keyword>
<organism evidence="4 5">
    <name type="scientific">Martelella alba</name>
    <dbReference type="NCBI Taxonomy" id="2590451"/>
    <lineage>
        <taxon>Bacteria</taxon>
        <taxon>Pseudomonadati</taxon>
        <taxon>Pseudomonadota</taxon>
        <taxon>Alphaproteobacteria</taxon>
        <taxon>Hyphomicrobiales</taxon>
        <taxon>Aurantimonadaceae</taxon>
        <taxon>Martelella</taxon>
    </lineage>
</organism>
<dbReference type="InterPro" id="IPR039697">
    <property type="entry name" value="Alcohol_dehydrogenase_Fe"/>
</dbReference>
<dbReference type="Gene3D" id="3.40.50.1970">
    <property type="match status" value="1"/>
</dbReference>
<name>A0ABY2SPP1_9HYPH</name>
<feature type="domain" description="Alcohol dehydrogenase iron-type/glycerol dehydrogenase GldA" evidence="2">
    <location>
        <begin position="7"/>
        <end position="157"/>
    </location>
</feature>
<evidence type="ECO:0000256" key="1">
    <source>
        <dbReference type="ARBA" id="ARBA00023002"/>
    </source>
</evidence>
<proteinExistence type="predicted"/>
<evidence type="ECO:0000313" key="5">
    <source>
        <dbReference type="Proteomes" id="UP000305202"/>
    </source>
</evidence>
<gene>
    <name evidence="4" type="ORF">FCN80_02570</name>
</gene>
<evidence type="ECO:0000259" key="2">
    <source>
        <dbReference type="Pfam" id="PF00465"/>
    </source>
</evidence>
<comment type="caution">
    <text evidence="4">The sequence shown here is derived from an EMBL/GenBank/DDBJ whole genome shotgun (WGS) entry which is preliminary data.</text>
</comment>
<dbReference type="Gene3D" id="1.20.1090.10">
    <property type="entry name" value="Dehydroquinate synthase-like - alpha domain"/>
    <property type="match status" value="1"/>
</dbReference>
<dbReference type="Pfam" id="PF25137">
    <property type="entry name" value="ADH_Fe_C"/>
    <property type="match status" value="1"/>
</dbReference>
<dbReference type="EMBL" id="SZPQ01000002">
    <property type="protein sequence ID" value="TKI08056.1"/>
    <property type="molecule type" value="Genomic_DNA"/>
</dbReference>
<keyword evidence="1" id="KW-0560">Oxidoreductase</keyword>
<evidence type="ECO:0000259" key="3">
    <source>
        <dbReference type="Pfam" id="PF25137"/>
    </source>
</evidence>
<dbReference type="Proteomes" id="UP000305202">
    <property type="component" value="Unassembled WGS sequence"/>
</dbReference>
<sequence length="378" mass="40180">MTRFAIPTRIYSGTDSLRQLAAYRDKVVWIVCDHFLAQSDALSGVTEHLDAGRIALFSDVMPEPPVATVVAGIKELQRIKPQVVIGFGGGSAIDAAKAMVLFGRKVGISIETFIAVPTTSGTGSEVTDACVISDPATGRKYPLFDDAIYPDIALLAPQLVVSAPPVVTANTGMDVLTHAVEAYVSTGASDFSDALAEKAAQLVFGHLADACRHGDQLTSRERMHNASTLAGMAFSQAGLGVNHAIAHQLGGQLHVAHGLANALLLTEVIRFNSRQPRAAEKYAHLAKACGLCGWQSDDRAGLRQLLGRITRLKRDVGIPDSLAALVPDREKIRQATPEMVRAALHDATLSTNPRPVTEQDVVAILNAVTRPNGGIYVD</sequence>
<dbReference type="PANTHER" id="PTHR11496:SF83">
    <property type="entry name" value="HYDROXYACID-OXOACID TRANSHYDROGENASE, MITOCHONDRIAL"/>
    <property type="match status" value="1"/>
</dbReference>
<accession>A0ABY2SPP1</accession>
<dbReference type="PANTHER" id="PTHR11496">
    <property type="entry name" value="ALCOHOL DEHYDROGENASE"/>
    <property type="match status" value="1"/>
</dbReference>
<dbReference type="InterPro" id="IPR056798">
    <property type="entry name" value="ADH_Fe_C"/>
</dbReference>
<dbReference type="InterPro" id="IPR001670">
    <property type="entry name" value="ADH_Fe/GldA"/>
</dbReference>
<dbReference type="RefSeq" id="WP_136988329.1">
    <property type="nucleotide sequence ID" value="NZ_SZPQ01000002.1"/>
</dbReference>
<reference evidence="4 5" key="1">
    <citation type="submission" date="2019-04" db="EMBL/GenBank/DDBJ databases">
        <authorList>
            <person name="Li M."/>
            <person name="Gao C."/>
        </authorList>
    </citation>
    <scope>NUCLEOTIDE SEQUENCE [LARGE SCALE GENOMIC DNA]</scope>
    <source>
        <strain evidence="4 5">BGMRC 2031</strain>
    </source>
</reference>